<sequence length="89" mass="9234">MDHTSERITEGVLQRTPVWVPIAMGLILGGLVSLAAGAPSIGDRIDWAAATSAAAEFIDDSVLWSALTIAALVFTLAPIVSSLTRTVVS</sequence>
<keyword evidence="3" id="KW-1185">Reference proteome</keyword>
<keyword evidence="1" id="KW-1133">Transmembrane helix</keyword>
<gene>
    <name evidence="2" type="ORF">F8O01_16355</name>
</gene>
<protein>
    <submittedName>
        <fullName evidence="2">Uncharacterized protein</fullName>
    </submittedName>
</protein>
<proteinExistence type="predicted"/>
<keyword evidence="1" id="KW-0472">Membrane</keyword>
<dbReference type="Proteomes" id="UP000467240">
    <property type="component" value="Unassembled WGS sequence"/>
</dbReference>
<accession>A0A7J5BMM0</accession>
<evidence type="ECO:0000313" key="3">
    <source>
        <dbReference type="Proteomes" id="UP000467240"/>
    </source>
</evidence>
<dbReference type="AlphaFoldDB" id="A0A7J5BMM0"/>
<dbReference type="EMBL" id="WBJZ01000029">
    <property type="protein sequence ID" value="KAB1652607.1"/>
    <property type="molecule type" value="Genomic_DNA"/>
</dbReference>
<keyword evidence="1" id="KW-0812">Transmembrane</keyword>
<reference evidence="2 3" key="1">
    <citation type="submission" date="2019-09" db="EMBL/GenBank/DDBJ databases">
        <title>Phylogeny of genus Pseudoclavibacter and closely related genus.</title>
        <authorList>
            <person name="Li Y."/>
        </authorList>
    </citation>
    <scope>NUCLEOTIDE SEQUENCE [LARGE SCALE GENOMIC DNA]</scope>
    <source>
        <strain evidence="2 3">DSM 23821</strain>
    </source>
</reference>
<dbReference type="RefSeq" id="WP_158041982.1">
    <property type="nucleotide sequence ID" value="NZ_JACCFV010000001.1"/>
</dbReference>
<organism evidence="2 3">
    <name type="scientific">Pseudoclavibacter chungangensis</name>
    <dbReference type="NCBI Taxonomy" id="587635"/>
    <lineage>
        <taxon>Bacteria</taxon>
        <taxon>Bacillati</taxon>
        <taxon>Actinomycetota</taxon>
        <taxon>Actinomycetes</taxon>
        <taxon>Micrococcales</taxon>
        <taxon>Microbacteriaceae</taxon>
        <taxon>Pseudoclavibacter</taxon>
    </lineage>
</organism>
<feature type="transmembrane region" description="Helical" evidence="1">
    <location>
        <begin position="20"/>
        <end position="42"/>
    </location>
</feature>
<comment type="caution">
    <text evidence="2">The sequence shown here is derived from an EMBL/GenBank/DDBJ whole genome shotgun (WGS) entry which is preliminary data.</text>
</comment>
<evidence type="ECO:0000313" key="2">
    <source>
        <dbReference type="EMBL" id="KAB1652607.1"/>
    </source>
</evidence>
<feature type="transmembrane region" description="Helical" evidence="1">
    <location>
        <begin position="62"/>
        <end position="83"/>
    </location>
</feature>
<evidence type="ECO:0000256" key="1">
    <source>
        <dbReference type="SAM" id="Phobius"/>
    </source>
</evidence>
<name>A0A7J5BMM0_9MICO</name>